<dbReference type="AlphaFoldDB" id="A0A139XA07"/>
<dbReference type="PROSITE" id="PS51462">
    <property type="entry name" value="NUDIX"/>
    <property type="match status" value="1"/>
</dbReference>
<dbReference type="InterPro" id="IPR015797">
    <property type="entry name" value="NUDIX_hydrolase-like_dom_sf"/>
</dbReference>
<dbReference type="STRING" id="128403.WA1_15805"/>
<comment type="cofactor">
    <cofactor evidence="1">
        <name>Mg(2+)</name>
        <dbReference type="ChEBI" id="CHEBI:18420"/>
    </cofactor>
</comment>
<keyword evidence="4" id="KW-0460">Magnesium</keyword>
<evidence type="ECO:0000256" key="4">
    <source>
        <dbReference type="ARBA" id="ARBA00022842"/>
    </source>
</evidence>
<dbReference type="RefSeq" id="WP_017749454.1">
    <property type="nucleotide sequence ID" value="NZ_KQ976354.1"/>
</dbReference>
<dbReference type="PANTHER" id="PTHR12629:SF0">
    <property type="entry name" value="DIPHOSPHOINOSITOL-POLYPHOSPHATE DIPHOSPHATASE"/>
    <property type="match status" value="1"/>
</dbReference>
<name>A0A139XA07_9CYAN</name>
<dbReference type="GO" id="GO:0008486">
    <property type="term" value="F:diphosphoinositol-polyphosphate diphosphatase activity"/>
    <property type="evidence" value="ECO:0007669"/>
    <property type="project" value="TreeGrafter"/>
</dbReference>
<gene>
    <name evidence="6" type="ORF">WA1_15805</name>
</gene>
<protein>
    <submittedName>
        <fullName evidence="6">NUDIX hydrolase</fullName>
    </submittedName>
</protein>
<keyword evidence="7" id="KW-1185">Reference proteome</keyword>
<dbReference type="Pfam" id="PF00293">
    <property type="entry name" value="NUDIX"/>
    <property type="match status" value="1"/>
</dbReference>
<dbReference type="EMBL" id="ANNX02000020">
    <property type="protein sequence ID" value="KYC41519.1"/>
    <property type="molecule type" value="Genomic_DNA"/>
</dbReference>
<dbReference type="GO" id="GO:0034432">
    <property type="term" value="F:bis(5'-adenosyl)-pentaphosphatase activity"/>
    <property type="evidence" value="ECO:0007669"/>
    <property type="project" value="TreeGrafter"/>
</dbReference>
<dbReference type="GO" id="GO:1901909">
    <property type="term" value="P:diadenosine hexaphosphate catabolic process"/>
    <property type="evidence" value="ECO:0007669"/>
    <property type="project" value="TreeGrafter"/>
</dbReference>
<keyword evidence="2" id="KW-0479">Metal-binding</keyword>
<dbReference type="CDD" id="cd04666">
    <property type="entry name" value="NUDIX_DIPP2_like_Nudt4"/>
    <property type="match status" value="1"/>
</dbReference>
<organism evidence="6 7">
    <name type="scientific">Scytonema hofmannii PCC 7110</name>
    <dbReference type="NCBI Taxonomy" id="128403"/>
    <lineage>
        <taxon>Bacteria</taxon>
        <taxon>Bacillati</taxon>
        <taxon>Cyanobacteriota</taxon>
        <taxon>Cyanophyceae</taxon>
        <taxon>Nostocales</taxon>
        <taxon>Scytonemataceae</taxon>
        <taxon>Scytonema</taxon>
    </lineage>
</organism>
<dbReference type="SUPFAM" id="SSF55811">
    <property type="entry name" value="Nudix"/>
    <property type="match status" value="1"/>
</dbReference>
<evidence type="ECO:0000259" key="5">
    <source>
        <dbReference type="PROSITE" id="PS51462"/>
    </source>
</evidence>
<feature type="domain" description="Nudix hydrolase" evidence="5">
    <location>
        <begin position="7"/>
        <end position="134"/>
    </location>
</feature>
<dbReference type="OrthoDB" id="9797568at2"/>
<dbReference type="GO" id="GO:1901911">
    <property type="term" value="P:adenosine 5'-(hexahydrogen pentaphosphate) catabolic process"/>
    <property type="evidence" value="ECO:0007669"/>
    <property type="project" value="TreeGrafter"/>
</dbReference>
<dbReference type="PANTHER" id="PTHR12629">
    <property type="entry name" value="DIPHOSPHOINOSITOL POLYPHOSPHATE PHOSPHOHYDROLASE"/>
    <property type="match status" value="1"/>
</dbReference>
<reference evidence="6 7" key="1">
    <citation type="journal article" date="2013" name="Genome Biol. Evol.">
        <title>Genomes of Stigonematalean cyanobacteria (subsection V) and the evolution of oxygenic photosynthesis from prokaryotes to plastids.</title>
        <authorList>
            <person name="Dagan T."/>
            <person name="Roettger M."/>
            <person name="Stucken K."/>
            <person name="Landan G."/>
            <person name="Koch R."/>
            <person name="Major P."/>
            <person name="Gould S.B."/>
            <person name="Goremykin V.V."/>
            <person name="Rippka R."/>
            <person name="Tandeau de Marsac N."/>
            <person name="Gugger M."/>
            <person name="Lockhart P.J."/>
            <person name="Allen J.F."/>
            <person name="Brune I."/>
            <person name="Maus I."/>
            <person name="Puhler A."/>
            <person name="Martin W.F."/>
        </authorList>
    </citation>
    <scope>NUCLEOTIDE SEQUENCE [LARGE SCALE GENOMIC DNA]</scope>
    <source>
        <strain evidence="6 7">PCC 7110</strain>
    </source>
</reference>
<dbReference type="InterPro" id="IPR000086">
    <property type="entry name" value="NUDIX_hydrolase_dom"/>
</dbReference>
<evidence type="ECO:0000313" key="7">
    <source>
        <dbReference type="Proteomes" id="UP000076925"/>
    </source>
</evidence>
<evidence type="ECO:0000256" key="3">
    <source>
        <dbReference type="ARBA" id="ARBA00022801"/>
    </source>
</evidence>
<evidence type="ECO:0000256" key="2">
    <source>
        <dbReference type="ARBA" id="ARBA00022723"/>
    </source>
</evidence>
<dbReference type="GO" id="GO:0071543">
    <property type="term" value="P:diphosphoinositol polyphosphate metabolic process"/>
    <property type="evidence" value="ECO:0007669"/>
    <property type="project" value="TreeGrafter"/>
</dbReference>
<dbReference type="GO" id="GO:0000298">
    <property type="term" value="F:endopolyphosphatase activity"/>
    <property type="evidence" value="ECO:0007669"/>
    <property type="project" value="TreeGrafter"/>
</dbReference>
<dbReference type="GO" id="GO:0046872">
    <property type="term" value="F:metal ion binding"/>
    <property type="evidence" value="ECO:0007669"/>
    <property type="project" value="UniProtKB-KW"/>
</dbReference>
<sequence>MSRKVSKVFQQSGVIPYRVKNGNIEVLLITSRNSQNWGIPKGGVTDGMSPAASAVKEAWEEAGVVGQVDAYKLNTYEYRKKGKTYKVKMFLLPVETVLEDYPEVGQRQRQWVNVIQAVRQVKKGSVKRILKEFGLPSMQTYVDEVYKQL</sequence>
<dbReference type="Gene3D" id="3.90.79.10">
    <property type="entry name" value="Nucleoside Triphosphate Pyrophosphohydrolase"/>
    <property type="match status" value="1"/>
</dbReference>
<dbReference type="GO" id="GO:1901907">
    <property type="term" value="P:diadenosine pentaphosphate catabolic process"/>
    <property type="evidence" value="ECO:0007669"/>
    <property type="project" value="TreeGrafter"/>
</dbReference>
<comment type="caution">
    <text evidence="6">The sequence shown here is derived from an EMBL/GenBank/DDBJ whole genome shotgun (WGS) entry which is preliminary data.</text>
</comment>
<dbReference type="InterPro" id="IPR047198">
    <property type="entry name" value="DDP-like_NUDIX"/>
</dbReference>
<dbReference type="Proteomes" id="UP000076925">
    <property type="component" value="Unassembled WGS sequence"/>
</dbReference>
<accession>A0A139XA07</accession>
<evidence type="ECO:0000256" key="1">
    <source>
        <dbReference type="ARBA" id="ARBA00001946"/>
    </source>
</evidence>
<proteinExistence type="predicted"/>
<keyword evidence="3 6" id="KW-0378">Hydrolase</keyword>
<dbReference type="GO" id="GO:0005737">
    <property type="term" value="C:cytoplasm"/>
    <property type="evidence" value="ECO:0007669"/>
    <property type="project" value="TreeGrafter"/>
</dbReference>
<dbReference type="GO" id="GO:0034431">
    <property type="term" value="F:bis(5'-adenosyl)-hexaphosphatase activity"/>
    <property type="evidence" value="ECO:0007669"/>
    <property type="project" value="TreeGrafter"/>
</dbReference>
<evidence type="ECO:0000313" key="6">
    <source>
        <dbReference type="EMBL" id="KYC41519.1"/>
    </source>
</evidence>